<protein>
    <submittedName>
        <fullName evidence="2">TnsA endonuclease N terminal</fullName>
    </submittedName>
</protein>
<keyword evidence="2" id="KW-0540">Nuclease</keyword>
<evidence type="ECO:0000313" key="2">
    <source>
        <dbReference type="EMBL" id="SMF08358.1"/>
    </source>
</evidence>
<dbReference type="STRING" id="1123014.SAMN02745746_01191"/>
<proteinExistence type="predicted"/>
<evidence type="ECO:0000313" key="3">
    <source>
        <dbReference type="Proteomes" id="UP000192920"/>
    </source>
</evidence>
<evidence type="ECO:0000259" key="1">
    <source>
        <dbReference type="Pfam" id="PF08722"/>
    </source>
</evidence>
<dbReference type="Proteomes" id="UP000192920">
    <property type="component" value="Unassembled WGS sequence"/>
</dbReference>
<keyword evidence="2" id="KW-0378">Hydrolase</keyword>
<dbReference type="RefSeq" id="WP_159453020.1">
    <property type="nucleotide sequence ID" value="NZ_FXAG01000004.1"/>
</dbReference>
<keyword evidence="3" id="KW-1185">Reference proteome</keyword>
<dbReference type="InterPro" id="IPR014833">
    <property type="entry name" value="TnsA_N"/>
</dbReference>
<keyword evidence="2" id="KW-0255">Endonuclease</keyword>
<gene>
    <name evidence="2" type="ORF">SAMN02745746_01191</name>
</gene>
<dbReference type="Pfam" id="PF08722">
    <property type="entry name" value="Tn7_TnsA-like_N"/>
    <property type="match status" value="1"/>
</dbReference>
<dbReference type="EMBL" id="FXAG01000004">
    <property type="protein sequence ID" value="SMF08358.1"/>
    <property type="molecule type" value="Genomic_DNA"/>
</dbReference>
<dbReference type="AlphaFoldDB" id="A0A1Y6BFL0"/>
<feature type="domain" description="TnsA endonuclease N-terminal" evidence="1">
    <location>
        <begin position="66"/>
        <end position="141"/>
    </location>
</feature>
<dbReference type="GO" id="GO:0004519">
    <property type="term" value="F:endonuclease activity"/>
    <property type="evidence" value="ECO:0007669"/>
    <property type="project" value="UniProtKB-KW"/>
</dbReference>
<organism evidence="2 3">
    <name type="scientific">Pseudogulbenkiania subflava DSM 22618</name>
    <dbReference type="NCBI Taxonomy" id="1123014"/>
    <lineage>
        <taxon>Bacteria</taxon>
        <taxon>Pseudomonadati</taxon>
        <taxon>Pseudomonadota</taxon>
        <taxon>Betaproteobacteria</taxon>
        <taxon>Neisseriales</taxon>
        <taxon>Chromobacteriaceae</taxon>
        <taxon>Pseudogulbenkiania</taxon>
    </lineage>
</organism>
<accession>A0A1Y6BFL0</accession>
<sequence>MISFNLDELATKVITQLNNLIPVRDAYHLHGHSYRGLHQSSKGVDGTIPYESGLSRDGLRMFDLASQVVMIVSEPFTMEYRLDGEFLTYTPDYLLHLRDGRRAVVEIKWKKDADSEYNQRRFKAIREVLEAADVLFAVFSEDILRSPILQRNMSLLERHRHRIISPMVVGQILGHLRLGNMRLGELVRRIGCRHTVLAVLAQGLIATDLRKTDLTDASLVRRA</sequence>
<name>A0A1Y6BFL0_9NEIS</name>
<reference evidence="3" key="1">
    <citation type="submission" date="2017-04" db="EMBL/GenBank/DDBJ databases">
        <authorList>
            <person name="Varghese N."/>
            <person name="Submissions S."/>
        </authorList>
    </citation>
    <scope>NUCLEOTIDE SEQUENCE [LARGE SCALE GENOMIC DNA]</scope>
    <source>
        <strain evidence="3">DSM 22618</strain>
    </source>
</reference>